<dbReference type="Proteomes" id="UP000324705">
    <property type="component" value="Chromosome 2B"/>
</dbReference>
<sequence length="310" mass="33102">MSGHTLLLEDDGVPTVQVPFTTGQKLREYCKFPDAAAQVSFRGTLVDVAGAPMTAYFSSRGPSSNPSVLKPDILAPGLNILAAGIETERPFVFMSGTSMATPHVSGVAALLKGLHPDWSPAALRSAIVTTASAYDNVGDVILDKQKQRASLFDIGGGHITPQAAADPGLVYEMNATDYGAFLCNVLAGPHDDIQDLIGDQGLNCSTLPAGVQGFQLNYPSIVVPANTTVQRTLTRVGPADGGETYYLFVYMRDPSVKVNVSPRTLEFSNPGDKQIFLVSGEYQGKNKTVEGVLIWNTAHHQINTRMVVHI</sequence>
<evidence type="ECO:0008006" key="11">
    <source>
        <dbReference type="Google" id="ProtNLM"/>
    </source>
</evidence>
<dbReference type="AlphaFoldDB" id="A0A9R1RID4"/>
<keyword evidence="10" id="KW-1185">Reference proteome</keyword>
<evidence type="ECO:0000256" key="6">
    <source>
        <dbReference type="PROSITE-ProRule" id="PRU01240"/>
    </source>
</evidence>
<dbReference type="InterPro" id="IPR023828">
    <property type="entry name" value="Peptidase_S8_Ser-AS"/>
</dbReference>
<dbReference type="InterPro" id="IPR000209">
    <property type="entry name" value="Peptidase_S8/S53_dom"/>
</dbReference>
<dbReference type="Gene3D" id="2.60.40.2310">
    <property type="match status" value="1"/>
</dbReference>
<keyword evidence="4" id="KW-0378">Hydrolase</keyword>
<reference evidence="9 10" key="1">
    <citation type="submission" date="2017-09" db="EMBL/GenBank/DDBJ databases">
        <authorList>
            <consortium name="International Durum Wheat Genome Sequencing Consortium (IDWGSC)"/>
            <person name="Milanesi L."/>
        </authorList>
    </citation>
    <scope>NUCLEOTIDE SEQUENCE [LARGE SCALE GENOMIC DNA]</scope>
    <source>
        <strain evidence="10">cv. Svevo</strain>
    </source>
</reference>
<evidence type="ECO:0000259" key="7">
    <source>
        <dbReference type="Pfam" id="PF00082"/>
    </source>
</evidence>
<dbReference type="GO" id="GO:0006508">
    <property type="term" value="P:proteolysis"/>
    <property type="evidence" value="ECO:0007669"/>
    <property type="project" value="UniProtKB-KW"/>
</dbReference>
<evidence type="ECO:0000256" key="3">
    <source>
        <dbReference type="ARBA" id="ARBA00022729"/>
    </source>
</evidence>
<dbReference type="InterPro" id="IPR045051">
    <property type="entry name" value="SBT"/>
</dbReference>
<feature type="domain" description="Peptidase S8/S53" evidence="7">
    <location>
        <begin position="52"/>
        <end position="137"/>
    </location>
</feature>
<evidence type="ECO:0000256" key="5">
    <source>
        <dbReference type="ARBA" id="ARBA00022825"/>
    </source>
</evidence>
<dbReference type="PROSITE" id="PS51892">
    <property type="entry name" value="SUBTILASE"/>
    <property type="match status" value="1"/>
</dbReference>
<name>A0A9R1RID4_TRITD</name>
<protein>
    <recommendedName>
        <fullName evidence="11">Subtilisin-like protease</fullName>
    </recommendedName>
</protein>
<dbReference type="InterPro" id="IPR041469">
    <property type="entry name" value="Subtilisin-like_FN3"/>
</dbReference>
<dbReference type="Gene3D" id="3.50.30.30">
    <property type="match status" value="1"/>
</dbReference>
<comment type="caution">
    <text evidence="6">Lacks conserved residue(s) required for the propagation of feature annotation.</text>
</comment>
<evidence type="ECO:0000256" key="2">
    <source>
        <dbReference type="ARBA" id="ARBA00022670"/>
    </source>
</evidence>
<evidence type="ECO:0000259" key="8">
    <source>
        <dbReference type="Pfam" id="PF17766"/>
    </source>
</evidence>
<proteinExistence type="inferred from homology"/>
<keyword evidence="5" id="KW-0720">Serine protease</keyword>
<dbReference type="Gramene" id="TRITD2Bv1G041620.1">
    <property type="protein sequence ID" value="TRITD2Bv1G041620.1"/>
    <property type="gene ID" value="TRITD2Bv1G041620"/>
</dbReference>
<dbReference type="SUPFAM" id="SSF52743">
    <property type="entry name" value="Subtilisin-like"/>
    <property type="match status" value="1"/>
</dbReference>
<organism evidence="9 10">
    <name type="scientific">Triticum turgidum subsp. durum</name>
    <name type="common">Durum wheat</name>
    <name type="synonym">Triticum durum</name>
    <dbReference type="NCBI Taxonomy" id="4567"/>
    <lineage>
        <taxon>Eukaryota</taxon>
        <taxon>Viridiplantae</taxon>
        <taxon>Streptophyta</taxon>
        <taxon>Embryophyta</taxon>
        <taxon>Tracheophyta</taxon>
        <taxon>Spermatophyta</taxon>
        <taxon>Magnoliopsida</taxon>
        <taxon>Liliopsida</taxon>
        <taxon>Poales</taxon>
        <taxon>Poaceae</taxon>
        <taxon>BOP clade</taxon>
        <taxon>Pooideae</taxon>
        <taxon>Triticodae</taxon>
        <taxon>Triticeae</taxon>
        <taxon>Triticinae</taxon>
        <taxon>Triticum</taxon>
    </lineage>
</organism>
<evidence type="ECO:0000313" key="9">
    <source>
        <dbReference type="EMBL" id="VAH42494.1"/>
    </source>
</evidence>
<dbReference type="Pfam" id="PF00082">
    <property type="entry name" value="Peptidase_S8"/>
    <property type="match status" value="1"/>
</dbReference>
<keyword evidence="2" id="KW-0645">Protease</keyword>
<feature type="domain" description="Subtilisin-like protease fibronectin type-III" evidence="8">
    <location>
        <begin position="215"/>
        <end position="308"/>
    </location>
</feature>
<dbReference type="GO" id="GO:0004252">
    <property type="term" value="F:serine-type endopeptidase activity"/>
    <property type="evidence" value="ECO:0007669"/>
    <property type="project" value="InterPro"/>
</dbReference>
<evidence type="ECO:0000256" key="1">
    <source>
        <dbReference type="ARBA" id="ARBA00011073"/>
    </source>
</evidence>
<dbReference type="PROSITE" id="PS00138">
    <property type="entry name" value="SUBTILASE_SER"/>
    <property type="match status" value="1"/>
</dbReference>
<dbReference type="EMBL" id="LT934114">
    <property type="protein sequence ID" value="VAH42494.1"/>
    <property type="molecule type" value="Genomic_DNA"/>
</dbReference>
<dbReference type="Gene3D" id="3.40.50.200">
    <property type="entry name" value="Peptidase S8/S53 domain"/>
    <property type="match status" value="1"/>
</dbReference>
<gene>
    <name evidence="9" type="ORF">TRITD_2Bv1G041620</name>
</gene>
<evidence type="ECO:0000256" key="4">
    <source>
        <dbReference type="ARBA" id="ARBA00022801"/>
    </source>
</evidence>
<keyword evidence="3" id="KW-0732">Signal</keyword>
<dbReference type="PANTHER" id="PTHR10795">
    <property type="entry name" value="PROPROTEIN CONVERTASE SUBTILISIN/KEXIN"/>
    <property type="match status" value="1"/>
</dbReference>
<comment type="similarity">
    <text evidence="1 6">Belongs to the peptidase S8 family.</text>
</comment>
<accession>A0A9R1RID4</accession>
<evidence type="ECO:0000313" key="10">
    <source>
        <dbReference type="Proteomes" id="UP000324705"/>
    </source>
</evidence>
<dbReference type="InterPro" id="IPR036852">
    <property type="entry name" value="Peptidase_S8/S53_dom_sf"/>
</dbReference>
<dbReference type="Pfam" id="PF17766">
    <property type="entry name" value="fn3_6"/>
    <property type="match status" value="1"/>
</dbReference>